<dbReference type="GO" id="GO:0004794">
    <property type="term" value="F:threonine deaminase activity"/>
    <property type="evidence" value="ECO:0007669"/>
    <property type="project" value="UniProtKB-EC"/>
</dbReference>
<dbReference type="PANTHER" id="PTHR48078">
    <property type="entry name" value="THREONINE DEHYDRATASE, MITOCHONDRIAL-RELATED"/>
    <property type="match status" value="1"/>
</dbReference>
<protein>
    <submittedName>
        <fullName evidence="6">Threonine dehydratase</fullName>
        <ecNumber evidence="6">4.3.1.19</ecNumber>
    </submittedName>
</protein>
<dbReference type="GO" id="GO:0006567">
    <property type="term" value="P:L-threonine catabolic process"/>
    <property type="evidence" value="ECO:0007669"/>
    <property type="project" value="TreeGrafter"/>
</dbReference>
<dbReference type="GO" id="GO:0006565">
    <property type="term" value="P:L-serine catabolic process"/>
    <property type="evidence" value="ECO:0007669"/>
    <property type="project" value="TreeGrafter"/>
</dbReference>
<dbReference type="InterPro" id="IPR001926">
    <property type="entry name" value="TrpB-like_PALP"/>
</dbReference>
<dbReference type="GO" id="GO:0009097">
    <property type="term" value="P:isoleucine biosynthetic process"/>
    <property type="evidence" value="ECO:0007669"/>
    <property type="project" value="TreeGrafter"/>
</dbReference>
<comment type="similarity">
    <text evidence="2">Belongs to the serine/threonine dehydratase family.</text>
</comment>
<dbReference type="HOGENOM" id="CLU_021152_4_2_6"/>
<dbReference type="PATRIC" id="fig|1261127.3.peg.2705"/>
<dbReference type="FunFam" id="3.40.50.1100:FF:000005">
    <property type="entry name" value="Threonine dehydratase catabolic"/>
    <property type="match status" value="1"/>
</dbReference>
<proteinExistence type="inferred from homology"/>
<evidence type="ECO:0000256" key="2">
    <source>
        <dbReference type="ARBA" id="ARBA00010869"/>
    </source>
</evidence>
<dbReference type="GO" id="GO:0030170">
    <property type="term" value="F:pyridoxal phosphate binding"/>
    <property type="evidence" value="ECO:0007669"/>
    <property type="project" value="InterPro"/>
</dbReference>
<dbReference type="PROSITE" id="PS00165">
    <property type="entry name" value="DEHYDRATASE_SER_THR"/>
    <property type="match status" value="1"/>
</dbReference>
<evidence type="ECO:0000313" key="7">
    <source>
        <dbReference type="Proteomes" id="UP000034085"/>
    </source>
</evidence>
<dbReference type="RefSeq" id="WP_046483314.1">
    <property type="nucleotide sequence ID" value="NZ_CP011132.1"/>
</dbReference>
<dbReference type="EMBL" id="CP011132">
    <property type="protein sequence ID" value="AKE59393.1"/>
    <property type="molecule type" value="Genomic_DNA"/>
</dbReference>
<dbReference type="AlphaFoldDB" id="A0A0F6RFS3"/>
<dbReference type="Proteomes" id="UP000034085">
    <property type="component" value="Chromosome"/>
</dbReference>
<dbReference type="InterPro" id="IPR000634">
    <property type="entry name" value="Ser/Thr_deHydtase_PyrdxlP-BS"/>
</dbReference>
<feature type="domain" description="Tryptophan synthase beta chain-like PALP" evidence="5">
    <location>
        <begin position="25"/>
        <end position="316"/>
    </location>
</feature>
<dbReference type="Pfam" id="PF00291">
    <property type="entry name" value="PALP"/>
    <property type="match status" value="1"/>
</dbReference>
<dbReference type="OrthoDB" id="9811476at2"/>
<dbReference type="Gene3D" id="3.40.50.1100">
    <property type="match status" value="2"/>
</dbReference>
<reference evidence="6 7" key="1">
    <citation type="journal article" date="2013" name="Appl. Microbiol. Biotechnol.">
        <title>Glycerol assimilation and production of 1,3-propanediol by Citrobacter amalonaticus Y19.</title>
        <authorList>
            <person name="Ainala S.K."/>
            <person name="Ashok S."/>
            <person name="Ko Y."/>
            <person name="Park S."/>
        </authorList>
    </citation>
    <scope>NUCLEOTIDE SEQUENCE [LARGE SCALE GENOMIC DNA]</scope>
    <source>
        <strain evidence="6 7">Y19</strain>
    </source>
</reference>
<accession>A0A0F6RFS3</accession>
<dbReference type="GO" id="GO:0003941">
    <property type="term" value="F:L-serine ammonia-lyase activity"/>
    <property type="evidence" value="ECO:0007669"/>
    <property type="project" value="TreeGrafter"/>
</dbReference>
<evidence type="ECO:0000256" key="3">
    <source>
        <dbReference type="ARBA" id="ARBA00022898"/>
    </source>
</evidence>
<dbReference type="PANTHER" id="PTHR48078:SF6">
    <property type="entry name" value="L-THREONINE DEHYDRATASE CATABOLIC TDCB"/>
    <property type="match status" value="1"/>
</dbReference>
<dbReference type="CDD" id="cd01562">
    <property type="entry name" value="Thr-dehyd"/>
    <property type="match status" value="1"/>
</dbReference>
<sequence>MSNNIPSAMNIAEFYSARARIYPLATVSPLIYSRSLSELFSADIYLKCEQFQATGSFKIRGAANMIISALKKDEDKLRKYGVVTASTGNHGRAVSYVAKKLGIPATVYLSSLVPENKVRSIEQEGSRVVRIGNSQDDAMQGVKSAVAESGMIEIPPFDHPAIIAGQGTIAFELNEQLKDIDDIFCGLSGGGLLSGIGLAMKYLAGQTKIVGVSLSHGAAMWESLQAGKPVRVEETPSVADSLGGGIGTDNRWTLPAVKRVMDQHFQVSESDIAAALLLLFEKEKILVEGAAAVGLAALLQHHPDIRGRRIVLILSGNSISTCALPALRQRAASLHEVLP</sequence>
<name>A0A0F6RFS3_CITAM</name>
<gene>
    <name evidence="6" type="primary">eutB</name>
    <name evidence="6" type="ORF">F384_12900</name>
</gene>
<dbReference type="EC" id="4.3.1.19" evidence="6"/>
<organism evidence="6 7">
    <name type="scientific">Citrobacter amalonaticus Y19</name>
    <dbReference type="NCBI Taxonomy" id="1261127"/>
    <lineage>
        <taxon>Bacteria</taxon>
        <taxon>Pseudomonadati</taxon>
        <taxon>Pseudomonadota</taxon>
        <taxon>Gammaproteobacteria</taxon>
        <taxon>Enterobacterales</taxon>
        <taxon>Enterobacteriaceae</taxon>
        <taxon>Citrobacter</taxon>
    </lineage>
</organism>
<keyword evidence="3" id="KW-0663">Pyridoxal phosphate</keyword>
<keyword evidence="4 6" id="KW-0456">Lyase</keyword>
<dbReference type="KEGG" id="cama:F384_12900"/>
<dbReference type="InterPro" id="IPR050147">
    <property type="entry name" value="Ser/Thr_Dehydratase"/>
</dbReference>
<evidence type="ECO:0000259" key="5">
    <source>
        <dbReference type="Pfam" id="PF00291"/>
    </source>
</evidence>
<evidence type="ECO:0000313" key="6">
    <source>
        <dbReference type="EMBL" id="AKE59393.1"/>
    </source>
</evidence>
<dbReference type="SUPFAM" id="SSF53686">
    <property type="entry name" value="Tryptophan synthase beta subunit-like PLP-dependent enzymes"/>
    <property type="match status" value="1"/>
</dbReference>
<comment type="cofactor">
    <cofactor evidence="1">
        <name>pyridoxal 5'-phosphate</name>
        <dbReference type="ChEBI" id="CHEBI:597326"/>
    </cofactor>
</comment>
<evidence type="ECO:0000256" key="4">
    <source>
        <dbReference type="ARBA" id="ARBA00023239"/>
    </source>
</evidence>
<evidence type="ECO:0000256" key="1">
    <source>
        <dbReference type="ARBA" id="ARBA00001933"/>
    </source>
</evidence>
<dbReference type="InterPro" id="IPR036052">
    <property type="entry name" value="TrpB-like_PALP_sf"/>
</dbReference>